<accession>A0A6J4KS12</accession>
<feature type="domain" description="Histidine kinase" evidence="4">
    <location>
        <begin position="265"/>
        <end position="359"/>
    </location>
</feature>
<dbReference type="InterPro" id="IPR010559">
    <property type="entry name" value="Sig_transdc_His_kin_internal"/>
</dbReference>
<dbReference type="GO" id="GO:0016020">
    <property type="term" value="C:membrane"/>
    <property type="evidence" value="ECO:0007669"/>
    <property type="project" value="InterPro"/>
</dbReference>
<organism evidence="5">
    <name type="scientific">uncultured Gemmatimonadota bacterium</name>
    <dbReference type="NCBI Taxonomy" id="203437"/>
    <lineage>
        <taxon>Bacteria</taxon>
        <taxon>Pseudomonadati</taxon>
        <taxon>Gemmatimonadota</taxon>
        <taxon>environmental samples</taxon>
    </lineage>
</organism>
<evidence type="ECO:0000313" key="5">
    <source>
        <dbReference type="EMBL" id="CAA9312863.1"/>
    </source>
</evidence>
<keyword evidence="3" id="KW-0472">Membrane</keyword>
<dbReference type="PANTHER" id="PTHR34220">
    <property type="entry name" value="SENSOR HISTIDINE KINASE YPDA"/>
    <property type="match status" value="1"/>
</dbReference>
<dbReference type="Gene3D" id="3.30.565.10">
    <property type="entry name" value="Histidine kinase-like ATPase, C-terminal domain"/>
    <property type="match status" value="1"/>
</dbReference>
<comment type="catalytic activity">
    <reaction evidence="1">
        <text>ATP + protein L-histidine = ADP + protein N-phospho-L-histidine.</text>
        <dbReference type="EC" id="2.7.13.3"/>
    </reaction>
</comment>
<dbReference type="EMBL" id="CADCTW010000076">
    <property type="protein sequence ID" value="CAA9312863.1"/>
    <property type="molecule type" value="Genomic_DNA"/>
</dbReference>
<evidence type="ECO:0000256" key="3">
    <source>
        <dbReference type="SAM" id="Phobius"/>
    </source>
</evidence>
<dbReference type="InterPro" id="IPR050640">
    <property type="entry name" value="Bact_2-comp_sensor_kinase"/>
</dbReference>
<dbReference type="SMART" id="SM00387">
    <property type="entry name" value="HATPase_c"/>
    <property type="match status" value="1"/>
</dbReference>
<dbReference type="AlphaFoldDB" id="A0A6J4KS12"/>
<proteinExistence type="predicted"/>
<gene>
    <name evidence="5" type="ORF">AVDCRST_MAG68-1350</name>
</gene>
<feature type="transmembrane region" description="Helical" evidence="3">
    <location>
        <begin position="50"/>
        <end position="72"/>
    </location>
</feature>
<dbReference type="GO" id="GO:0000155">
    <property type="term" value="F:phosphorelay sensor kinase activity"/>
    <property type="evidence" value="ECO:0007669"/>
    <property type="project" value="InterPro"/>
</dbReference>
<protein>
    <recommendedName>
        <fullName evidence="2">histidine kinase</fullName>
        <ecNumber evidence="2">2.7.13.3</ecNumber>
    </recommendedName>
</protein>
<reference evidence="5" key="1">
    <citation type="submission" date="2020-02" db="EMBL/GenBank/DDBJ databases">
        <authorList>
            <person name="Meier V. D."/>
        </authorList>
    </citation>
    <scope>NUCLEOTIDE SEQUENCE</scope>
    <source>
        <strain evidence="5">AVDCRST_MAG68</strain>
    </source>
</reference>
<dbReference type="SUPFAM" id="SSF55874">
    <property type="entry name" value="ATPase domain of HSP90 chaperone/DNA topoisomerase II/histidine kinase"/>
    <property type="match status" value="1"/>
</dbReference>
<name>A0A6J4KS12_9BACT</name>
<keyword evidence="3" id="KW-1133">Transmembrane helix</keyword>
<evidence type="ECO:0000259" key="4">
    <source>
        <dbReference type="PROSITE" id="PS50109"/>
    </source>
</evidence>
<dbReference type="PROSITE" id="PS50109">
    <property type="entry name" value="HIS_KIN"/>
    <property type="match status" value="1"/>
</dbReference>
<dbReference type="PRINTS" id="PR00344">
    <property type="entry name" value="BCTRLSENSOR"/>
</dbReference>
<dbReference type="Pfam" id="PF06580">
    <property type="entry name" value="His_kinase"/>
    <property type="match status" value="1"/>
</dbReference>
<dbReference type="InterPro" id="IPR005467">
    <property type="entry name" value="His_kinase_dom"/>
</dbReference>
<dbReference type="InterPro" id="IPR004358">
    <property type="entry name" value="Sig_transdc_His_kin-like_C"/>
</dbReference>
<dbReference type="Pfam" id="PF02518">
    <property type="entry name" value="HATPase_c"/>
    <property type="match status" value="1"/>
</dbReference>
<keyword evidence="3" id="KW-0812">Transmembrane</keyword>
<feature type="transmembrane region" description="Helical" evidence="3">
    <location>
        <begin position="84"/>
        <end position="105"/>
    </location>
</feature>
<dbReference type="InterPro" id="IPR003594">
    <property type="entry name" value="HATPase_dom"/>
</dbReference>
<dbReference type="InterPro" id="IPR036890">
    <property type="entry name" value="HATPase_C_sf"/>
</dbReference>
<dbReference type="PANTHER" id="PTHR34220:SF9">
    <property type="entry name" value="SIGNAL TRANSDUCTION HISTIDINE KINASE INTERNAL REGION DOMAIN-CONTAINING PROTEIN"/>
    <property type="match status" value="1"/>
</dbReference>
<feature type="transmembrane region" description="Helical" evidence="3">
    <location>
        <begin position="132"/>
        <end position="149"/>
    </location>
</feature>
<evidence type="ECO:0000256" key="1">
    <source>
        <dbReference type="ARBA" id="ARBA00000085"/>
    </source>
</evidence>
<dbReference type="EC" id="2.7.13.3" evidence="2"/>
<sequence length="361" mass="40364">MRQPANEHPTARWSLYWPALAFAGWTLLGLMTSLLTLLGFRITGEPRPPAAAFVMGMTDMYMWGLLSAAAIFLSRKISLERFGWTSVVLLNLAAAVALLLARYLVERAILRSGGIRPGPLVQSITRSFAPRLLTYLGLLLASYGWVYILKHRERELREVQLREELVRAQLGRLKAQLEPHFLFNSLHSISTLLHRDPAAADRMLSRLAEHLRISIRAPDTQLVELEQEVAELQPYLEIEKIRFGRRLRLTIDVRCSSRLLVPHMILQPLVENAIRHGIAPSVQGGHVQIRAEQLGDHVVITVEDDGVGITEKRDTSGHGVGLANLRARLEHLYGSDQSVDVSQRVAAGTAVRVMLPAETDE</sequence>
<feature type="transmembrane region" description="Helical" evidence="3">
    <location>
        <begin position="15"/>
        <end position="38"/>
    </location>
</feature>
<evidence type="ECO:0000256" key="2">
    <source>
        <dbReference type="ARBA" id="ARBA00012438"/>
    </source>
</evidence>